<dbReference type="Pfam" id="PF08921">
    <property type="entry name" value="DUF1904"/>
    <property type="match status" value="1"/>
</dbReference>
<proteinExistence type="predicted"/>
<reference evidence="1 2" key="1">
    <citation type="submission" date="2019-02" db="EMBL/GenBank/DDBJ databases">
        <title>Paenibacillus sp. nov., isolated from surface-sterilized tissue of Thalictrum simplex L.</title>
        <authorList>
            <person name="Tuo L."/>
        </authorList>
    </citation>
    <scope>NUCLEOTIDE SEQUENCE [LARGE SCALE GENOMIC DNA]</scope>
    <source>
        <strain evidence="1 2">N2SHLJ1</strain>
    </source>
</reference>
<organism evidence="1 2">
    <name type="scientific">Paenibacillus thalictri</name>
    <dbReference type="NCBI Taxonomy" id="2527873"/>
    <lineage>
        <taxon>Bacteria</taxon>
        <taxon>Bacillati</taxon>
        <taxon>Bacillota</taxon>
        <taxon>Bacilli</taxon>
        <taxon>Bacillales</taxon>
        <taxon>Paenibacillaceae</taxon>
        <taxon>Paenibacillus</taxon>
    </lineage>
</organism>
<protein>
    <submittedName>
        <fullName evidence="1">DUF1904 family protein</fullName>
    </submittedName>
</protein>
<dbReference type="SUPFAM" id="SSF55331">
    <property type="entry name" value="Tautomerase/MIF"/>
    <property type="match status" value="1"/>
</dbReference>
<keyword evidence="2" id="KW-1185">Reference proteome</keyword>
<comment type="caution">
    <text evidence="1">The sequence shown here is derived from an EMBL/GenBank/DDBJ whole genome shotgun (WGS) entry which is preliminary data.</text>
</comment>
<evidence type="ECO:0000313" key="1">
    <source>
        <dbReference type="EMBL" id="TBL76641.1"/>
    </source>
</evidence>
<dbReference type="Proteomes" id="UP000293142">
    <property type="component" value="Unassembled WGS sequence"/>
</dbReference>
<dbReference type="InterPro" id="IPR015017">
    <property type="entry name" value="DUF1904"/>
</dbReference>
<dbReference type="AlphaFoldDB" id="A0A4Q9DR52"/>
<accession>A0A4Q9DR52</accession>
<dbReference type="Gene3D" id="3.30.429.10">
    <property type="entry name" value="Macrophage Migration Inhibitory Factor"/>
    <property type="match status" value="1"/>
</dbReference>
<dbReference type="InterPro" id="IPR014347">
    <property type="entry name" value="Tautomerase/MIF_sf"/>
</dbReference>
<name>A0A4Q9DR52_9BACL</name>
<gene>
    <name evidence="1" type="ORF">EYB31_19650</name>
</gene>
<sequence length="115" mass="13107">MPFLRFQGFTQPFLKSVASEIIAEFAHMIHIPEQIVKLSLDHAENIANVPPTLEISMFPRSQDKHDAVASAMHSLLSKYGFHQVHIYFILLSPSLYYKEGKPLITIPEATYLESH</sequence>
<dbReference type="EMBL" id="SIRE01000013">
    <property type="protein sequence ID" value="TBL76641.1"/>
    <property type="molecule type" value="Genomic_DNA"/>
</dbReference>
<dbReference type="OrthoDB" id="5397257at2"/>
<evidence type="ECO:0000313" key="2">
    <source>
        <dbReference type="Proteomes" id="UP000293142"/>
    </source>
</evidence>